<dbReference type="AlphaFoldDB" id="A0A0D9ANM6"/>
<evidence type="ECO:0000313" key="2">
    <source>
        <dbReference type="EMBL" id="KJH82274.1"/>
    </source>
</evidence>
<gene>
    <name evidence="2" type="ORF">UF78_09010</name>
</gene>
<protein>
    <submittedName>
        <fullName evidence="2">Uncharacterized protein</fullName>
    </submittedName>
</protein>
<dbReference type="EMBL" id="JYHV01000015">
    <property type="protein sequence ID" value="KJH82274.1"/>
    <property type="molecule type" value="Genomic_DNA"/>
</dbReference>
<dbReference type="PATRIC" id="fig|316.101.peg.827"/>
<evidence type="ECO:0000256" key="1">
    <source>
        <dbReference type="SAM" id="MobiDB-lite"/>
    </source>
</evidence>
<organism evidence="2 3">
    <name type="scientific">Stutzerimonas stutzeri</name>
    <name type="common">Pseudomonas stutzeri</name>
    <dbReference type="NCBI Taxonomy" id="316"/>
    <lineage>
        <taxon>Bacteria</taxon>
        <taxon>Pseudomonadati</taxon>
        <taxon>Pseudomonadota</taxon>
        <taxon>Gammaproteobacteria</taxon>
        <taxon>Pseudomonadales</taxon>
        <taxon>Pseudomonadaceae</taxon>
        <taxon>Stutzerimonas</taxon>
    </lineage>
</organism>
<reference evidence="2 3" key="1">
    <citation type="submission" date="2015-02" db="EMBL/GenBank/DDBJ databases">
        <title>Draft genome sequence of Pseudomonas stutzeri NT0128 isolated from wheat (Triticum turgidum) rhizosphere.</title>
        <authorList>
            <person name="Tovi N."/>
            <person name="Frenk S."/>
            <person name="Hadar Y."/>
            <person name="Minz D."/>
        </authorList>
    </citation>
    <scope>NUCLEOTIDE SEQUENCE [LARGE SCALE GENOMIC DNA]</scope>
    <source>
        <strain evidence="2 3">NT0128</strain>
    </source>
</reference>
<evidence type="ECO:0000313" key="3">
    <source>
        <dbReference type="Proteomes" id="UP000032487"/>
    </source>
</evidence>
<sequence length="65" mass="7266">MNKLQDEAEIWADGYSFVEFQRTGTGLVPYHHESRPLSSTPPVSVPMPLPEAKSGRGWTPWVLLA</sequence>
<name>A0A0D9ANM6_STUST</name>
<dbReference type="RefSeq" id="WP_045161817.1">
    <property type="nucleotide sequence ID" value="NZ_JYHV01000015.1"/>
</dbReference>
<dbReference type="Proteomes" id="UP000032487">
    <property type="component" value="Unassembled WGS sequence"/>
</dbReference>
<comment type="caution">
    <text evidence="2">The sequence shown here is derived from an EMBL/GenBank/DDBJ whole genome shotgun (WGS) entry which is preliminary data.</text>
</comment>
<dbReference type="OrthoDB" id="7018724at2"/>
<proteinExistence type="predicted"/>
<accession>A0A0D9ANM6</accession>
<feature type="region of interest" description="Disordered" evidence="1">
    <location>
        <begin position="31"/>
        <end position="55"/>
    </location>
</feature>